<dbReference type="GO" id="GO:0003676">
    <property type="term" value="F:nucleic acid binding"/>
    <property type="evidence" value="ECO:0007669"/>
    <property type="project" value="InterPro"/>
</dbReference>
<dbReference type="EMBL" id="LT598467">
    <property type="protein sequence ID" value="SCU95122.1"/>
    <property type="molecule type" value="Genomic_DNA"/>
</dbReference>
<proteinExistence type="predicted"/>
<accession>A0A1G4JW41</accession>
<evidence type="ECO:0000313" key="4">
    <source>
        <dbReference type="Proteomes" id="UP000191024"/>
    </source>
</evidence>
<feature type="region of interest" description="Disordered" evidence="1">
    <location>
        <begin position="119"/>
        <end position="143"/>
    </location>
</feature>
<evidence type="ECO:0000256" key="1">
    <source>
        <dbReference type="SAM" id="MobiDB-lite"/>
    </source>
</evidence>
<dbReference type="STRING" id="1230905.A0A1G4JW41"/>
<gene>
    <name evidence="3" type="ORF">LAMI_0F01090G</name>
</gene>
<dbReference type="InterPro" id="IPR036397">
    <property type="entry name" value="RNaseH_sf"/>
</dbReference>
<sequence>MALRTQAAKDGFKFAKGRKGGDVGAKNGKIHVRGRSVPHKAGVNAYQAAAALIKGSRPPAPSLKEHLYFENLAAVEYTPIKLHLDLIEQYLSGVEKSFEKQQNRSDVELARKVEQGLKELATEEPEDASGAAADTKGEDEAALQRTKMAEKLVRKITNEHKPVVSLAPKSGNFQYFSQAVQMLNSRQTICFCIDVEAYEQQTNIVTEIGICIFDPRENVLSTVPNFRTYHLLVGESLHLRNGRFVCDLKDCFLLGESMVMSLEECAKFIQSLMDFYMLPCSDAERSWHRAFVGHNVKGDLRWLANIGVSLPKHCDSGRPLTARDRGSAAVLDTEKLYRFSYGSKGSSLGKILRLLEIPHAFLHNAGNDAYFTLKLLLHMCDINFRKRARLDNFYAVADKITTWEEREKTEAKIVPMSFQKALAEFSNAKIVKRRTVSQTEFGGCRWIDSAAEALSLCSED</sequence>
<dbReference type="Gene3D" id="3.30.420.10">
    <property type="entry name" value="Ribonuclease H-like superfamily/Ribonuclease H"/>
    <property type="match status" value="1"/>
</dbReference>
<dbReference type="InterPro" id="IPR040151">
    <property type="entry name" value="Gfd2/YDR514C-like"/>
</dbReference>
<keyword evidence="4" id="KW-1185">Reference proteome</keyword>
<dbReference type="GO" id="GO:0005634">
    <property type="term" value="C:nucleus"/>
    <property type="evidence" value="ECO:0007669"/>
    <property type="project" value="TreeGrafter"/>
</dbReference>
<name>A0A1G4JW41_9SACH</name>
<dbReference type="InterPro" id="IPR048519">
    <property type="entry name" value="Gfd2/YDR514C-like_C"/>
</dbReference>
<dbReference type="InterPro" id="IPR012337">
    <property type="entry name" value="RNaseH-like_sf"/>
</dbReference>
<dbReference type="OrthoDB" id="5953249at2759"/>
<evidence type="ECO:0000259" key="2">
    <source>
        <dbReference type="Pfam" id="PF21762"/>
    </source>
</evidence>
<dbReference type="PANTHER" id="PTHR28083:SF1">
    <property type="entry name" value="GOOD FOR FULL DBP5 ACTIVITY PROTEIN 2"/>
    <property type="match status" value="1"/>
</dbReference>
<dbReference type="Pfam" id="PF21762">
    <property type="entry name" value="DEDDh_C"/>
    <property type="match status" value="1"/>
</dbReference>
<dbReference type="AlphaFoldDB" id="A0A1G4JW41"/>
<feature type="domain" description="Gfd2/YDR514C-like C-terminal" evidence="2">
    <location>
        <begin position="190"/>
        <end position="379"/>
    </location>
</feature>
<organism evidence="3 4">
    <name type="scientific">Lachancea mirantina</name>
    <dbReference type="NCBI Taxonomy" id="1230905"/>
    <lineage>
        <taxon>Eukaryota</taxon>
        <taxon>Fungi</taxon>
        <taxon>Dikarya</taxon>
        <taxon>Ascomycota</taxon>
        <taxon>Saccharomycotina</taxon>
        <taxon>Saccharomycetes</taxon>
        <taxon>Saccharomycetales</taxon>
        <taxon>Saccharomycetaceae</taxon>
        <taxon>Lachancea</taxon>
    </lineage>
</organism>
<reference evidence="4" key="1">
    <citation type="submission" date="2016-03" db="EMBL/GenBank/DDBJ databases">
        <authorList>
            <person name="Devillers H."/>
        </authorList>
    </citation>
    <scope>NUCLEOTIDE SEQUENCE [LARGE SCALE GENOMIC DNA]</scope>
</reference>
<evidence type="ECO:0000313" key="3">
    <source>
        <dbReference type="EMBL" id="SCU95122.1"/>
    </source>
</evidence>
<protein>
    <submittedName>
        <fullName evidence="3">LAMI_0F01090g1_1</fullName>
    </submittedName>
</protein>
<dbReference type="PANTHER" id="PTHR28083">
    <property type="entry name" value="GOOD FOR FULL DBP5 ACTIVITY PROTEIN 2"/>
    <property type="match status" value="1"/>
</dbReference>
<dbReference type="Proteomes" id="UP000191024">
    <property type="component" value="Chromosome F"/>
</dbReference>
<dbReference type="SUPFAM" id="SSF53098">
    <property type="entry name" value="Ribonuclease H-like"/>
    <property type="match status" value="1"/>
</dbReference>